<sequence length="414" mass="42269">MHSIRTIASLALPLLAASLGAPAAASVKDGVDAWQQGDYRSAVAEWRPLAVAGDPDAQFNLGQAYKLGRGVPSDLEQAEAWYRRAAKQGHLQAEDNLGLVLFTAGRREEAMSYIAQSAARGEPRAQYVLGTAHFNGDLATENWPLAYALTKRASDAGLQIASARLAQLDRLIPLEQRQKGLSMLPEMEKAEARARLAAVNAAAPPPPKPAPSPVKTASLPASVPGTRYTPPPVIAAPAPASPPNPIVSPAAEAAAAAAAEARAAADTAVSTAAAKGPPAVSAPVKAAPPAPGTTYAPPPKSGPLPPASAPGPAMTASPSPAPKTSAAPPAPAAGAAAASPWRAQLGAFGIESNARKLWTSLEKTHPAFASRQPYLVKNGKLTRLQAGGFASKAEADAFCATVKKDGQACLVVDK</sequence>
<dbReference type="Proteomes" id="UP000190044">
    <property type="component" value="Unassembled WGS sequence"/>
</dbReference>
<organism evidence="4 5">
    <name type="scientific">Sphingopyxis flava</name>
    <dbReference type="NCBI Taxonomy" id="1507287"/>
    <lineage>
        <taxon>Bacteria</taxon>
        <taxon>Pseudomonadati</taxon>
        <taxon>Pseudomonadota</taxon>
        <taxon>Alphaproteobacteria</taxon>
        <taxon>Sphingomonadales</taxon>
        <taxon>Sphingomonadaceae</taxon>
        <taxon>Sphingopyxis</taxon>
    </lineage>
</organism>
<feature type="signal peptide" evidence="2">
    <location>
        <begin position="1"/>
        <end position="23"/>
    </location>
</feature>
<evidence type="ECO:0000259" key="3">
    <source>
        <dbReference type="PROSITE" id="PS51724"/>
    </source>
</evidence>
<dbReference type="EMBL" id="FUYP01000001">
    <property type="protein sequence ID" value="SKB25079.1"/>
    <property type="molecule type" value="Genomic_DNA"/>
</dbReference>
<feature type="compositionally biased region" description="Pro residues" evidence="1">
    <location>
        <begin position="203"/>
        <end position="212"/>
    </location>
</feature>
<evidence type="ECO:0000256" key="1">
    <source>
        <dbReference type="SAM" id="MobiDB-lite"/>
    </source>
</evidence>
<protein>
    <submittedName>
        <fullName evidence="4">Sel1 repeat-containing protein</fullName>
    </submittedName>
</protein>
<dbReference type="InterPro" id="IPR011990">
    <property type="entry name" value="TPR-like_helical_dom_sf"/>
</dbReference>
<feature type="region of interest" description="Disordered" evidence="1">
    <location>
        <begin position="199"/>
        <end position="225"/>
    </location>
</feature>
<evidence type="ECO:0000313" key="5">
    <source>
        <dbReference type="Proteomes" id="UP000190044"/>
    </source>
</evidence>
<keyword evidence="5" id="KW-1185">Reference proteome</keyword>
<dbReference type="SUPFAM" id="SSF110997">
    <property type="entry name" value="Sporulation related repeat"/>
    <property type="match status" value="1"/>
</dbReference>
<dbReference type="InterPro" id="IPR007730">
    <property type="entry name" value="SPOR-like_dom"/>
</dbReference>
<feature type="compositionally biased region" description="Low complexity" evidence="1">
    <location>
        <begin position="274"/>
        <end position="285"/>
    </location>
</feature>
<dbReference type="PANTHER" id="PTHR45011:SF1">
    <property type="entry name" value="DAP3-BINDING CELL DEATH ENHANCER 1"/>
    <property type="match status" value="1"/>
</dbReference>
<feature type="domain" description="SPOR" evidence="3">
    <location>
        <begin position="335"/>
        <end position="414"/>
    </location>
</feature>
<name>A0A1T4ZRA0_9SPHN</name>
<dbReference type="InterPro" id="IPR052748">
    <property type="entry name" value="ISR_Activator"/>
</dbReference>
<feature type="compositionally biased region" description="Low complexity" evidence="1">
    <location>
        <begin position="310"/>
        <end position="335"/>
    </location>
</feature>
<dbReference type="Pfam" id="PF05036">
    <property type="entry name" value="SPOR"/>
    <property type="match status" value="1"/>
</dbReference>
<dbReference type="InterPro" id="IPR036680">
    <property type="entry name" value="SPOR-like_sf"/>
</dbReference>
<dbReference type="InterPro" id="IPR006597">
    <property type="entry name" value="Sel1-like"/>
</dbReference>
<dbReference type="GO" id="GO:0042834">
    <property type="term" value="F:peptidoglycan binding"/>
    <property type="evidence" value="ECO:0007669"/>
    <property type="project" value="InterPro"/>
</dbReference>
<dbReference type="PROSITE" id="PS51724">
    <property type="entry name" value="SPOR"/>
    <property type="match status" value="1"/>
</dbReference>
<dbReference type="PANTHER" id="PTHR45011">
    <property type="entry name" value="DAP3-BINDING CELL DEATH ENHANCER 1"/>
    <property type="match status" value="1"/>
</dbReference>
<dbReference type="Gene3D" id="3.30.70.1070">
    <property type="entry name" value="Sporulation related repeat"/>
    <property type="match status" value="1"/>
</dbReference>
<dbReference type="SUPFAM" id="SSF81901">
    <property type="entry name" value="HCP-like"/>
    <property type="match status" value="1"/>
</dbReference>
<dbReference type="SMART" id="SM00671">
    <property type="entry name" value="SEL1"/>
    <property type="match status" value="2"/>
</dbReference>
<dbReference type="RefSeq" id="WP_079636913.1">
    <property type="nucleotide sequence ID" value="NZ_FUYP01000001.1"/>
</dbReference>
<dbReference type="AlphaFoldDB" id="A0A1T4ZRA0"/>
<gene>
    <name evidence="4" type="ORF">SAMN06295937_100123</name>
</gene>
<feature type="chain" id="PRO_5013250593" evidence="2">
    <location>
        <begin position="24"/>
        <end position="414"/>
    </location>
</feature>
<evidence type="ECO:0000256" key="2">
    <source>
        <dbReference type="SAM" id="SignalP"/>
    </source>
</evidence>
<proteinExistence type="predicted"/>
<dbReference type="Pfam" id="PF08238">
    <property type="entry name" value="Sel1"/>
    <property type="match status" value="2"/>
</dbReference>
<keyword evidence="2" id="KW-0732">Signal</keyword>
<feature type="region of interest" description="Disordered" evidence="1">
    <location>
        <begin position="274"/>
        <end position="335"/>
    </location>
</feature>
<accession>A0A1T4ZRA0</accession>
<reference evidence="5" key="1">
    <citation type="submission" date="2017-02" db="EMBL/GenBank/DDBJ databases">
        <authorList>
            <person name="Varghese N."/>
            <person name="Submissions S."/>
        </authorList>
    </citation>
    <scope>NUCLEOTIDE SEQUENCE [LARGE SCALE GENOMIC DNA]</scope>
    <source>
        <strain evidence="5">R11H</strain>
    </source>
</reference>
<feature type="compositionally biased region" description="Pro residues" evidence="1">
    <location>
        <begin position="286"/>
        <end position="309"/>
    </location>
</feature>
<evidence type="ECO:0000313" key="4">
    <source>
        <dbReference type="EMBL" id="SKB25079.1"/>
    </source>
</evidence>
<dbReference type="OrthoDB" id="112232at2"/>
<dbReference type="Gene3D" id="1.25.40.10">
    <property type="entry name" value="Tetratricopeptide repeat domain"/>
    <property type="match status" value="1"/>
</dbReference>